<feature type="compositionally biased region" description="Polar residues" evidence="5">
    <location>
        <begin position="502"/>
        <end position="513"/>
    </location>
</feature>
<dbReference type="PROSITE" id="PS50089">
    <property type="entry name" value="ZF_RING_2"/>
    <property type="match status" value="1"/>
</dbReference>
<feature type="region of interest" description="Disordered" evidence="5">
    <location>
        <begin position="391"/>
        <end position="572"/>
    </location>
</feature>
<feature type="region of interest" description="Disordered" evidence="5">
    <location>
        <begin position="1"/>
        <end position="42"/>
    </location>
</feature>
<keyword evidence="8" id="KW-1185">Reference proteome</keyword>
<dbReference type="SUPFAM" id="SSF57850">
    <property type="entry name" value="RING/U-box"/>
    <property type="match status" value="1"/>
</dbReference>
<comment type="caution">
    <text evidence="7">The sequence shown here is derived from an EMBL/GenBank/DDBJ whole genome shotgun (WGS) entry which is preliminary data.</text>
</comment>
<evidence type="ECO:0000259" key="6">
    <source>
        <dbReference type="PROSITE" id="PS50089"/>
    </source>
</evidence>
<proteinExistence type="predicted"/>
<dbReference type="PANTHER" id="PTHR14155:SF627">
    <property type="entry name" value="OS06G0192800 PROTEIN"/>
    <property type="match status" value="1"/>
</dbReference>
<gene>
    <name evidence="7" type="ORF">IFR04_000006</name>
</gene>
<dbReference type="GO" id="GO:0008270">
    <property type="term" value="F:zinc ion binding"/>
    <property type="evidence" value="ECO:0007669"/>
    <property type="project" value="UniProtKB-KW"/>
</dbReference>
<feature type="region of interest" description="Disordered" evidence="5">
    <location>
        <begin position="79"/>
        <end position="245"/>
    </location>
</feature>
<sequence>MDEAGNHGNQGNNSAGRYQCQQSSPPTQNGFSSQSRDASHFDPVHDASNYYYGYPGTVPVRMPHTTPYMQQMQHWGAPPSIPGAGWQAFGDMSRPSPSQGGPGRNYGDMSWGPSRGFGRSEEVYGPFSNQLSGHNLSSDNSMVPGGNGVAGSAGQPSALRPSPFALNFDQQIPELPSTPGSSHNRVSSFGSGRTNRHQNPSHSFPEPPPYLRYQRVPRASLSRPAFNGSTASDRRSWADSDEDSISDLENEAVRREVALYRENNDEHALLMQGAMAAGRRMMAKEAFNSLEKIKLKDLPKESKDCTICYNDFGVENPDGVVEQPVRWPKCKHLFGDKCIKRWFDEGKDTCPYCREKIPSELAAKRLGMESQMRMLQRRRMMQATSVAQQQARHGVSPSVGFFPEDTASGRTPSTPFSRPQDEYDAMVNRNSEGWSYSSPNRFSPGESPERRRQGRGRIGTGRSGHPMGRPVSTGSARSVSQSFSFHHNPPQRGFGPPVPSLHTPTSARRSLTPAQARPIAVQPQTPQGRPSVSLPGSTSASPEEASPPVAVGSGLAGQHRISGGSTSSIPTDIRAMTSANGQQLHQRYSDDTTTFEQRLTALQRLSAPYLDTGRSSDSLQPS</sequence>
<dbReference type="InterPro" id="IPR001841">
    <property type="entry name" value="Znf_RING"/>
</dbReference>
<feature type="compositionally biased region" description="Polar residues" evidence="5">
    <location>
        <begin position="178"/>
        <end position="202"/>
    </location>
</feature>
<evidence type="ECO:0000256" key="1">
    <source>
        <dbReference type="ARBA" id="ARBA00022723"/>
    </source>
</evidence>
<dbReference type="CDD" id="cd16448">
    <property type="entry name" value="RING-H2"/>
    <property type="match status" value="1"/>
</dbReference>
<dbReference type="Proteomes" id="UP000664132">
    <property type="component" value="Unassembled WGS sequence"/>
</dbReference>
<dbReference type="EMBL" id="JAFJYH010000001">
    <property type="protein sequence ID" value="KAG4426575.1"/>
    <property type="molecule type" value="Genomic_DNA"/>
</dbReference>
<evidence type="ECO:0000313" key="7">
    <source>
        <dbReference type="EMBL" id="KAG4426575.1"/>
    </source>
</evidence>
<feature type="domain" description="RING-type" evidence="6">
    <location>
        <begin position="305"/>
        <end position="354"/>
    </location>
</feature>
<dbReference type="OrthoDB" id="8062037at2759"/>
<feature type="compositionally biased region" description="Polar residues" evidence="5">
    <location>
        <begin position="522"/>
        <end position="538"/>
    </location>
</feature>
<dbReference type="Pfam" id="PF13639">
    <property type="entry name" value="zf-RING_2"/>
    <property type="match status" value="1"/>
</dbReference>
<feature type="compositionally biased region" description="Polar residues" evidence="5">
    <location>
        <begin position="127"/>
        <end position="141"/>
    </location>
</feature>
<feature type="compositionally biased region" description="Polar residues" evidence="5">
    <location>
        <begin position="7"/>
        <end position="36"/>
    </location>
</feature>
<reference evidence="7" key="1">
    <citation type="submission" date="2021-02" db="EMBL/GenBank/DDBJ databases">
        <title>Genome sequence Cadophora malorum strain M34.</title>
        <authorList>
            <person name="Stefanovic E."/>
            <person name="Vu D."/>
            <person name="Scully C."/>
            <person name="Dijksterhuis J."/>
            <person name="Roader J."/>
            <person name="Houbraken J."/>
        </authorList>
    </citation>
    <scope>NUCLEOTIDE SEQUENCE</scope>
    <source>
        <strain evidence="7">M34</strain>
    </source>
</reference>
<feature type="compositionally biased region" description="Low complexity" evidence="5">
    <location>
        <begin position="539"/>
        <end position="551"/>
    </location>
</feature>
<evidence type="ECO:0000256" key="3">
    <source>
        <dbReference type="ARBA" id="ARBA00022833"/>
    </source>
</evidence>
<feature type="compositionally biased region" description="Polar residues" evidence="5">
    <location>
        <begin position="472"/>
        <end position="485"/>
    </location>
</feature>
<feature type="compositionally biased region" description="Polar residues" evidence="5">
    <location>
        <begin position="428"/>
        <end position="441"/>
    </location>
</feature>
<evidence type="ECO:0000256" key="4">
    <source>
        <dbReference type="PROSITE-ProRule" id="PRU00175"/>
    </source>
</evidence>
<organism evidence="7 8">
    <name type="scientific">Cadophora malorum</name>
    <dbReference type="NCBI Taxonomy" id="108018"/>
    <lineage>
        <taxon>Eukaryota</taxon>
        <taxon>Fungi</taxon>
        <taxon>Dikarya</taxon>
        <taxon>Ascomycota</taxon>
        <taxon>Pezizomycotina</taxon>
        <taxon>Leotiomycetes</taxon>
        <taxon>Helotiales</taxon>
        <taxon>Ploettnerulaceae</taxon>
        <taxon>Cadophora</taxon>
    </lineage>
</organism>
<dbReference type="AlphaFoldDB" id="A0A8H8BWD8"/>
<dbReference type="Gene3D" id="3.30.40.10">
    <property type="entry name" value="Zinc/RING finger domain, C3HC4 (zinc finger)"/>
    <property type="match status" value="1"/>
</dbReference>
<accession>A0A8H8BWD8</accession>
<feature type="compositionally biased region" description="Polar residues" evidence="5">
    <location>
        <begin position="408"/>
        <end position="417"/>
    </location>
</feature>
<dbReference type="PANTHER" id="PTHR14155">
    <property type="entry name" value="RING FINGER DOMAIN-CONTAINING"/>
    <property type="match status" value="1"/>
</dbReference>
<name>A0A8H8BWD8_9HELO</name>
<keyword evidence="3" id="KW-0862">Zinc</keyword>
<evidence type="ECO:0000256" key="2">
    <source>
        <dbReference type="ARBA" id="ARBA00022771"/>
    </source>
</evidence>
<dbReference type="InterPro" id="IPR013083">
    <property type="entry name" value="Znf_RING/FYVE/PHD"/>
</dbReference>
<dbReference type="InterPro" id="IPR053238">
    <property type="entry name" value="RING-H2_zinc_finger"/>
</dbReference>
<evidence type="ECO:0000313" key="8">
    <source>
        <dbReference type="Proteomes" id="UP000664132"/>
    </source>
</evidence>
<evidence type="ECO:0000256" key="5">
    <source>
        <dbReference type="SAM" id="MobiDB-lite"/>
    </source>
</evidence>
<keyword evidence="1" id="KW-0479">Metal-binding</keyword>
<protein>
    <recommendedName>
        <fullName evidence="6">RING-type domain-containing protein</fullName>
    </recommendedName>
</protein>
<keyword evidence="2 4" id="KW-0863">Zinc-finger</keyword>